<keyword evidence="3" id="KW-1185">Reference proteome</keyword>
<sequence length="110" mass="12295">MVNAFGGAIISTERLLIAENRGCWNRWNSKVPYKNGTSSESTHGDFHGSAERIETSLLSNEVCRRRRVCRLGNRDGVGTVRCLFSQDDDDDDDDDDDEDDDDDVVPGTKL</sequence>
<name>A0A195F0H6_9HYME</name>
<dbReference type="EMBL" id="KQ981897">
    <property type="protein sequence ID" value="KYN33662.1"/>
    <property type="molecule type" value="Genomic_DNA"/>
</dbReference>
<proteinExistence type="predicted"/>
<organism evidence="2 3">
    <name type="scientific">Trachymyrmex septentrionalis</name>
    <dbReference type="NCBI Taxonomy" id="34720"/>
    <lineage>
        <taxon>Eukaryota</taxon>
        <taxon>Metazoa</taxon>
        <taxon>Ecdysozoa</taxon>
        <taxon>Arthropoda</taxon>
        <taxon>Hexapoda</taxon>
        <taxon>Insecta</taxon>
        <taxon>Pterygota</taxon>
        <taxon>Neoptera</taxon>
        <taxon>Endopterygota</taxon>
        <taxon>Hymenoptera</taxon>
        <taxon>Apocrita</taxon>
        <taxon>Aculeata</taxon>
        <taxon>Formicoidea</taxon>
        <taxon>Formicidae</taxon>
        <taxon>Myrmicinae</taxon>
        <taxon>Trachymyrmex</taxon>
    </lineage>
</organism>
<protein>
    <submittedName>
        <fullName evidence="2">Uncharacterized protein</fullName>
    </submittedName>
</protein>
<gene>
    <name evidence="2" type="ORF">ALC56_11919</name>
</gene>
<evidence type="ECO:0000313" key="3">
    <source>
        <dbReference type="Proteomes" id="UP000078541"/>
    </source>
</evidence>
<feature type="compositionally biased region" description="Acidic residues" evidence="1">
    <location>
        <begin position="86"/>
        <end position="104"/>
    </location>
</feature>
<dbReference type="Proteomes" id="UP000078541">
    <property type="component" value="Unassembled WGS sequence"/>
</dbReference>
<evidence type="ECO:0000256" key="1">
    <source>
        <dbReference type="SAM" id="MobiDB-lite"/>
    </source>
</evidence>
<accession>A0A195F0H6</accession>
<feature type="region of interest" description="Disordered" evidence="1">
    <location>
        <begin position="82"/>
        <end position="110"/>
    </location>
</feature>
<dbReference type="AlphaFoldDB" id="A0A195F0H6"/>
<reference evidence="2 3" key="1">
    <citation type="submission" date="2016-03" db="EMBL/GenBank/DDBJ databases">
        <title>Trachymyrmex septentrionalis WGS genome.</title>
        <authorList>
            <person name="Nygaard S."/>
            <person name="Hu H."/>
            <person name="Boomsma J."/>
            <person name="Zhang G."/>
        </authorList>
    </citation>
    <scope>NUCLEOTIDE SEQUENCE [LARGE SCALE GENOMIC DNA]</scope>
    <source>
        <strain evidence="2">Tsep2-gDNA-1</strain>
        <tissue evidence="2">Whole body</tissue>
    </source>
</reference>
<evidence type="ECO:0000313" key="2">
    <source>
        <dbReference type="EMBL" id="KYN33662.1"/>
    </source>
</evidence>